<comment type="caution">
    <text evidence="1">The sequence shown here is derived from an EMBL/GenBank/DDBJ whole genome shotgun (WGS) entry which is preliminary data.</text>
</comment>
<organism evidence="1 2">
    <name type="scientific">Methanolobus vulcani</name>
    <dbReference type="NCBI Taxonomy" id="38026"/>
    <lineage>
        <taxon>Archaea</taxon>
        <taxon>Methanobacteriati</taxon>
        <taxon>Methanobacteriota</taxon>
        <taxon>Stenosarchaea group</taxon>
        <taxon>Methanomicrobia</taxon>
        <taxon>Methanosarcinales</taxon>
        <taxon>Methanosarcinaceae</taxon>
        <taxon>Methanolobus</taxon>
    </lineage>
</organism>
<evidence type="ECO:0000313" key="2">
    <source>
        <dbReference type="Proteomes" id="UP000319335"/>
    </source>
</evidence>
<dbReference type="RefSeq" id="WP_154808652.1">
    <property type="nucleotide sequence ID" value="NZ_VIAQ01000007.1"/>
</dbReference>
<dbReference type="AlphaFoldDB" id="A0A7Z8P3D4"/>
<name>A0A7Z8P3D4_9EURY</name>
<dbReference type="OrthoDB" id="385201at2157"/>
<gene>
    <name evidence="1" type="ORF">FKV42_02355</name>
</gene>
<reference evidence="1 2" key="1">
    <citation type="submission" date="2019-06" db="EMBL/GenBank/DDBJ databases">
        <title>Draft genome sequence of Methanolobus vulcani B1d.</title>
        <authorList>
            <person name="Creighbaum A.J."/>
            <person name="Ticak T."/>
            <person name="Hariraju D."/>
            <person name="Arivett B.A."/>
            <person name="Ferguson D.J.Jr."/>
        </authorList>
    </citation>
    <scope>NUCLEOTIDE SEQUENCE [LARGE SCALE GENOMIC DNA]</scope>
    <source>
        <strain evidence="1 2">B1d</strain>
    </source>
</reference>
<sequence>MALWDAVKKGAQKMAEGAGKVTDEIQRREELKRNKTKALRRLTLRQLQYMAKNYGIKVTSHEFVFDDEQVPKLTIDDYIISIRSNLSYEEIINYLKKRKVNVSDLISESNQNNKAIVSNVSQNNRPQTEISTELSSDEEILYSVLCTISQEFDNSLKVIDEYEFESHLSSLLNFTYGKNGWNIHRQVECGQFNDKIDIVLENHINTVALELKIGNSKTHIRNSLGQLHTYAKHYPNISLVVLDIGKINSEFYNQFEQDLNSFGVSLLVLEGNLRKKRNKTKTATVKFS</sequence>
<dbReference type="Proteomes" id="UP000319335">
    <property type="component" value="Unassembled WGS sequence"/>
</dbReference>
<evidence type="ECO:0000313" key="1">
    <source>
        <dbReference type="EMBL" id="TQD27923.1"/>
    </source>
</evidence>
<accession>A0A7Z8P3D4</accession>
<keyword evidence="2" id="KW-1185">Reference proteome</keyword>
<protein>
    <submittedName>
        <fullName evidence="1">Uncharacterized protein</fullName>
    </submittedName>
</protein>
<dbReference type="EMBL" id="VIAQ01000007">
    <property type="protein sequence ID" value="TQD27923.1"/>
    <property type="molecule type" value="Genomic_DNA"/>
</dbReference>
<proteinExistence type="predicted"/>